<dbReference type="EMBL" id="LAZR01010724">
    <property type="protein sequence ID" value="KKM65440.1"/>
    <property type="molecule type" value="Genomic_DNA"/>
</dbReference>
<proteinExistence type="predicted"/>
<protein>
    <submittedName>
        <fullName evidence="1">Uncharacterized protein</fullName>
    </submittedName>
</protein>
<gene>
    <name evidence="1" type="ORF">LCGC14_1491270</name>
</gene>
<dbReference type="InterPro" id="IPR013320">
    <property type="entry name" value="ConA-like_dom_sf"/>
</dbReference>
<comment type="caution">
    <text evidence="1">The sequence shown here is derived from an EMBL/GenBank/DDBJ whole genome shotgun (WGS) entry which is preliminary data.</text>
</comment>
<accession>A0A0F9LM80</accession>
<organism evidence="1">
    <name type="scientific">marine sediment metagenome</name>
    <dbReference type="NCBI Taxonomy" id="412755"/>
    <lineage>
        <taxon>unclassified sequences</taxon>
        <taxon>metagenomes</taxon>
        <taxon>ecological metagenomes</taxon>
    </lineage>
</organism>
<evidence type="ECO:0000313" key="1">
    <source>
        <dbReference type="EMBL" id="KKM65440.1"/>
    </source>
</evidence>
<sequence>MPTDKIPYVFPGPVMDASVPSTALLEGSCGRLVGVDGRYRGCLRKFYGMSEVKDIDEISTGIDANNGPSYMKAVTFQKRGTSSVYRGFVISWDEGNDTTNLALDLFYTLDNGSNWSSHEIWAQSSSGITTTTEIDVTVAGAFLLVAVDGKATKTVYYKTSALTTVSSGPGVYDATLTALTDSDTSAQDDSSELKGDGVYNVAWRFYDSTRGIYSALSDTVTLTLDLFKFAKATGSIDFASGGGDSGLLIGGDLITIGSRTYGVYDDPHLLLNFEGTDAATSTTDASDNAHAVTFGGDAQLDTGVTIIGSSTLLLDGVGDYLSLADHADWDLTGSAADNWTASTWVNLTDRTRPEVIMGQFEDAGNFWALIHVPGQGLRFYVYKDGSAIIDTGYSGEITDGNDHHVAVCKVADEWGVYKDATQTDYVQDATTDTLAGALIIGAHNKGNEDFTMYSETDPGADVAITSSKITVTNADTTTATYVVRDMGVNWFTGDFTHRLEFELTTLTTAQAAPIVVWAVADAAADVSGWGDFIWFGCREDNNDFLEVRDNDGNAAVSSAFTKGTTYFATIAMDVSAGANGTGQIVATIRTGSHAGSVFDTLTIDRDAGGDVDYRYVYGFALDDSDINNRDFTGFVQNFSLSDSAYGDYLKGNMDALQIVHSNIYGAAPVVGVTDTFTLPTLPVPDTPATTTVDVTGLTTLLQHTNALANSINGDTSAVVTASSGAVSVTLESKVRGATGNTYALTESEAGSNTDDISVSAATLSGGGILTKILEPHCKAVMNFPADDAVISGVSTFAGFDALFDTVDVFRSINLGDVVSTEGAILYLEQTLSMPANEGAWDAPLTVTLGTKLDEALPFQITYDPQKDIVLAPPQSGTVGRYQKITFMAEATGVDSLSKTDYDTVHSSIEHVSPEYFTTFNRRKGDPEEGRPLRFLNAGDAMLILEPNAIVHVFKTTDLKPLVYTVLHRNRGLTGKGAAHVVGNSVFMITGVGLAIIDANNGQMNLVSAANRVLLGSWLADLPNVQSCYDSHMNASFFLNPTDSEMLILWHSTKMISMLEGANFVTCSSTVDITASSNKKTRAYFITDTGLIVTPDYLRAGTGTMWGLATGTTLDGTVTTASAGGTNCIDSGATFHADMVGCLIYYTSGDNAGEGVEITSMAAGNLTHNATTSAIAVGDRYAVSPVPFKGKLWPLQIRQFGQETVNPFLRKIIKGMEMNGY</sequence>
<dbReference type="SUPFAM" id="SSF49899">
    <property type="entry name" value="Concanavalin A-like lectins/glucanases"/>
    <property type="match status" value="1"/>
</dbReference>
<dbReference type="AlphaFoldDB" id="A0A0F9LM80"/>
<name>A0A0F9LM80_9ZZZZ</name>
<reference evidence="1" key="1">
    <citation type="journal article" date="2015" name="Nature">
        <title>Complex archaea that bridge the gap between prokaryotes and eukaryotes.</title>
        <authorList>
            <person name="Spang A."/>
            <person name="Saw J.H."/>
            <person name="Jorgensen S.L."/>
            <person name="Zaremba-Niedzwiedzka K."/>
            <person name="Martijn J."/>
            <person name="Lind A.E."/>
            <person name="van Eijk R."/>
            <person name="Schleper C."/>
            <person name="Guy L."/>
            <person name="Ettema T.J."/>
        </authorList>
    </citation>
    <scope>NUCLEOTIDE SEQUENCE</scope>
</reference>
<feature type="non-terminal residue" evidence="1">
    <location>
        <position position="1220"/>
    </location>
</feature>